<feature type="compositionally biased region" description="Low complexity" evidence="1">
    <location>
        <begin position="267"/>
        <end position="278"/>
    </location>
</feature>
<evidence type="ECO:0000256" key="1">
    <source>
        <dbReference type="SAM" id="MobiDB-lite"/>
    </source>
</evidence>
<dbReference type="AlphaFoldDB" id="A0A3Q7Q4M4"/>
<sequence length="319" mass="33022">MEKSSLRSCVLGVRTAQGFTRSKSPRSALAISVSATSAQPVSEHLAGRPARPPPHSPLARTGKSPWQVGKEAQEDGKLSAVPHPSPLPRVQRASSGRLWAPGSCHRGLAGELRAARSRLPGRLARGLGLLAPRDLLLAAGAPSPGCPQRAGPSRLLRGAAVLPHPPGASAAGRSRWIPPHSGSRAPAGGDPHPPALFVSGDPPLGVSPASLPQRSQQLPARPKIPGQSPTAPSQLPKGTQSAPKGIQPIPTDPGQSPPVPSQSLTARSQPPRESSQSQYPGQSPEERPQRPPANPQWPPASPKVLLPISNGLQPALKGF</sequence>
<evidence type="ECO:0000313" key="3">
    <source>
        <dbReference type="RefSeq" id="XP_025723216.1"/>
    </source>
</evidence>
<evidence type="ECO:0000313" key="2">
    <source>
        <dbReference type="Proteomes" id="UP000286641"/>
    </source>
</evidence>
<name>A0A3Q7Q4M4_CALUR</name>
<dbReference type="InParanoid" id="A0A3Q7Q4M4"/>
<gene>
    <name evidence="3" type="primary">LOC112820302</name>
</gene>
<reference evidence="3" key="2">
    <citation type="submission" date="2025-08" db="UniProtKB">
        <authorList>
            <consortium name="RefSeq"/>
        </authorList>
    </citation>
    <scope>IDENTIFICATION</scope>
    <source>
        <tissue evidence="3">Blood</tissue>
    </source>
</reference>
<protein>
    <submittedName>
        <fullName evidence="3">Vegetative cell wall protein gp1-like</fullName>
    </submittedName>
</protein>
<proteinExistence type="predicted"/>
<feature type="compositionally biased region" description="Polar residues" evidence="1">
    <location>
        <begin position="227"/>
        <end position="242"/>
    </location>
</feature>
<feature type="region of interest" description="Disordered" evidence="1">
    <location>
        <begin position="158"/>
        <end position="319"/>
    </location>
</feature>
<feature type="region of interest" description="Disordered" evidence="1">
    <location>
        <begin position="16"/>
        <end position="93"/>
    </location>
</feature>
<feature type="compositionally biased region" description="Pro residues" evidence="1">
    <location>
        <begin position="290"/>
        <end position="301"/>
    </location>
</feature>
<dbReference type="RefSeq" id="XP_025723216.1">
    <property type="nucleotide sequence ID" value="XM_025867431.1"/>
</dbReference>
<organism evidence="2 3">
    <name type="scientific">Callorhinus ursinus</name>
    <name type="common">Northern fur seal</name>
    <dbReference type="NCBI Taxonomy" id="34884"/>
    <lineage>
        <taxon>Eukaryota</taxon>
        <taxon>Metazoa</taxon>
        <taxon>Chordata</taxon>
        <taxon>Craniata</taxon>
        <taxon>Vertebrata</taxon>
        <taxon>Euteleostomi</taxon>
        <taxon>Mammalia</taxon>
        <taxon>Eutheria</taxon>
        <taxon>Laurasiatheria</taxon>
        <taxon>Carnivora</taxon>
        <taxon>Caniformia</taxon>
        <taxon>Pinnipedia</taxon>
        <taxon>Otariidae</taxon>
        <taxon>Callorhinus</taxon>
    </lineage>
</organism>
<keyword evidence="2" id="KW-1185">Reference proteome</keyword>
<dbReference type="Proteomes" id="UP000286641">
    <property type="component" value="Unplaced"/>
</dbReference>
<accession>A0A3Q7Q4M4</accession>
<reference key="1">
    <citation type="submission" date="2019-01" db="UniProtKB">
        <authorList>
            <consortium name="RefSeq"/>
        </authorList>
    </citation>
    <scope>IDENTIFICATION</scope>
</reference>